<evidence type="ECO:0000313" key="3">
    <source>
        <dbReference type="Proteomes" id="UP000593571"/>
    </source>
</evidence>
<keyword evidence="3" id="KW-1185">Reference proteome</keyword>
<sequence length="125" mass="13673">MDLALDLNRLCSPQPSPPGPYLWSARRQMLKQLDSPVSSALGMPGLSGFPLPAVCCFWLPYRHSPGWRFQPPSRSSRNPGSRKAGPQGLQSTGRGPEKSFAGFAVSFPFCPDFPCPHFRSGDLLL</sequence>
<feature type="compositionally biased region" description="Low complexity" evidence="1">
    <location>
        <begin position="71"/>
        <end position="82"/>
    </location>
</feature>
<dbReference type="Proteomes" id="UP000593571">
    <property type="component" value="Unassembled WGS sequence"/>
</dbReference>
<proteinExistence type="predicted"/>
<name>A0A7J8BA48_ROUAE</name>
<evidence type="ECO:0000256" key="1">
    <source>
        <dbReference type="SAM" id="MobiDB-lite"/>
    </source>
</evidence>
<protein>
    <submittedName>
        <fullName evidence="2">Uncharacterized protein</fullName>
    </submittedName>
</protein>
<dbReference type="EMBL" id="JACASE010000018">
    <property type="protein sequence ID" value="KAF6395349.1"/>
    <property type="molecule type" value="Genomic_DNA"/>
</dbReference>
<organism evidence="2 3">
    <name type="scientific">Rousettus aegyptiacus</name>
    <name type="common">Egyptian fruit bat</name>
    <name type="synonym">Pteropus aegyptiacus</name>
    <dbReference type="NCBI Taxonomy" id="9407"/>
    <lineage>
        <taxon>Eukaryota</taxon>
        <taxon>Metazoa</taxon>
        <taxon>Chordata</taxon>
        <taxon>Craniata</taxon>
        <taxon>Vertebrata</taxon>
        <taxon>Euteleostomi</taxon>
        <taxon>Mammalia</taxon>
        <taxon>Eutheria</taxon>
        <taxon>Laurasiatheria</taxon>
        <taxon>Chiroptera</taxon>
        <taxon>Yinpterochiroptera</taxon>
        <taxon>Pteropodoidea</taxon>
        <taxon>Pteropodidae</taxon>
        <taxon>Rousettinae</taxon>
        <taxon>Rousettus</taxon>
    </lineage>
</organism>
<evidence type="ECO:0000313" key="2">
    <source>
        <dbReference type="EMBL" id="KAF6395349.1"/>
    </source>
</evidence>
<dbReference type="AlphaFoldDB" id="A0A7J8BA48"/>
<reference evidence="2 3" key="1">
    <citation type="journal article" date="2020" name="Nature">
        <title>Six reference-quality genomes reveal evolution of bat adaptations.</title>
        <authorList>
            <person name="Jebb D."/>
            <person name="Huang Z."/>
            <person name="Pippel M."/>
            <person name="Hughes G.M."/>
            <person name="Lavrichenko K."/>
            <person name="Devanna P."/>
            <person name="Winkler S."/>
            <person name="Jermiin L.S."/>
            <person name="Skirmuntt E.C."/>
            <person name="Katzourakis A."/>
            <person name="Burkitt-Gray L."/>
            <person name="Ray D.A."/>
            <person name="Sullivan K.A.M."/>
            <person name="Roscito J.G."/>
            <person name="Kirilenko B.M."/>
            <person name="Davalos L.M."/>
            <person name="Corthals A.P."/>
            <person name="Power M.L."/>
            <person name="Jones G."/>
            <person name="Ransome R.D."/>
            <person name="Dechmann D.K.N."/>
            <person name="Locatelli A.G."/>
            <person name="Puechmaille S.J."/>
            <person name="Fedrigo O."/>
            <person name="Jarvis E.D."/>
            <person name="Hiller M."/>
            <person name="Vernes S.C."/>
            <person name="Myers E.W."/>
            <person name="Teeling E.C."/>
        </authorList>
    </citation>
    <scope>NUCLEOTIDE SEQUENCE [LARGE SCALE GENOMIC DNA]</scope>
    <source>
        <strain evidence="2">MRouAeg1</strain>
        <tissue evidence="2">Muscle</tissue>
    </source>
</reference>
<comment type="caution">
    <text evidence="2">The sequence shown here is derived from an EMBL/GenBank/DDBJ whole genome shotgun (WGS) entry which is preliminary data.</text>
</comment>
<feature type="region of interest" description="Disordered" evidence="1">
    <location>
        <begin position="69"/>
        <end position="97"/>
    </location>
</feature>
<gene>
    <name evidence="2" type="ORF">HJG63_009912</name>
</gene>
<accession>A0A7J8BA48</accession>